<feature type="active site" description="Proton acceptor" evidence="4">
    <location>
        <position position="307"/>
    </location>
</feature>
<dbReference type="Pfam" id="PF01070">
    <property type="entry name" value="FMN_dh"/>
    <property type="match status" value="2"/>
</dbReference>
<dbReference type="GO" id="GO:0010181">
    <property type="term" value="F:FMN binding"/>
    <property type="evidence" value="ECO:0007669"/>
    <property type="project" value="InterPro"/>
</dbReference>
<reference evidence="7" key="1">
    <citation type="submission" date="2022-07" db="EMBL/GenBank/DDBJ databases">
        <title>Genome Sequence of Xylaria arbuscula.</title>
        <authorList>
            <person name="Buettner E."/>
        </authorList>
    </citation>
    <scope>NUCLEOTIDE SEQUENCE</scope>
    <source>
        <strain evidence="7">VT107</strain>
    </source>
</reference>
<dbReference type="PANTHER" id="PTHR10578">
    <property type="entry name" value="S -2-HYDROXY-ACID OXIDASE-RELATED"/>
    <property type="match status" value="1"/>
</dbReference>
<dbReference type="SUPFAM" id="SSF51395">
    <property type="entry name" value="FMN-linked oxidoreductases"/>
    <property type="match status" value="1"/>
</dbReference>
<feature type="binding site" evidence="5">
    <location>
        <position position="283"/>
    </location>
    <ligand>
        <name>FMN</name>
        <dbReference type="ChEBI" id="CHEBI:58210"/>
    </ligand>
</feature>
<sequence length="423" mass="47058">MPIAEGHVTWYRACVESVLKEVKVEDMRSIGFIPALAGIAAAYDVWVNEVDTGLETYLYAANWTEGTQPLLKDMRALADFDFAARQKLEDMQYSFYRTAAGGEWSYRNNLEVWPKARFRPQQLTDVTNVNETLKTTILGYEFSAPFFIAPAARAGYGDERGELNFVDAAASEEILYISSLYATKSIEEIAAAKRNHNNTLNGPQVHFQQLYTNVDLSVTWDQIKRAEAGNAKAIVWTVDAPADSTRHRAARYDTTNANSVTSKIDWDIYEQIRNQTKLPVIIKGISSVENALTAVEKGAEAIYISNHGGRQVEYSPSPLEIAYEIYRNAPEVFEKVEVLADSGVRVGTDVLKLLALGVKAVGLGRPFMYANTYGLEGVTKAIQLLKTEVEHDAAQIGISDVHNIPSNILNLRQLESEVYLIDS</sequence>
<evidence type="ECO:0000256" key="5">
    <source>
        <dbReference type="PIRSR" id="PIRSR000138-2"/>
    </source>
</evidence>
<feature type="binding site" evidence="5">
    <location>
        <begin position="150"/>
        <end position="152"/>
    </location>
    <ligand>
        <name>FMN</name>
        <dbReference type="ChEBI" id="CHEBI:58210"/>
    </ligand>
</feature>
<evidence type="ECO:0000259" key="6">
    <source>
        <dbReference type="PROSITE" id="PS51349"/>
    </source>
</evidence>
<dbReference type="InterPro" id="IPR013785">
    <property type="entry name" value="Aldolase_TIM"/>
</dbReference>
<feature type="binding site" evidence="5">
    <location>
        <position position="305"/>
    </location>
    <ligand>
        <name>FMN</name>
        <dbReference type="ChEBI" id="CHEBI:58210"/>
    </ligand>
</feature>
<feature type="binding site" evidence="5">
    <location>
        <position position="307"/>
    </location>
    <ligand>
        <name>glyoxylate</name>
        <dbReference type="ChEBI" id="CHEBI:36655"/>
    </ligand>
</feature>
<feature type="binding site" evidence="5">
    <location>
        <position position="179"/>
    </location>
    <ligand>
        <name>FMN</name>
        <dbReference type="ChEBI" id="CHEBI:58210"/>
    </ligand>
</feature>
<keyword evidence="2" id="KW-0560">Oxidoreductase</keyword>
<dbReference type="Proteomes" id="UP001148614">
    <property type="component" value="Unassembled WGS sequence"/>
</dbReference>
<evidence type="ECO:0000313" key="7">
    <source>
        <dbReference type="EMBL" id="KAJ3579042.1"/>
    </source>
</evidence>
<evidence type="ECO:0000313" key="8">
    <source>
        <dbReference type="Proteomes" id="UP001148614"/>
    </source>
</evidence>
<dbReference type="PROSITE" id="PS00557">
    <property type="entry name" value="FMN_HYDROXY_ACID_DH_1"/>
    <property type="match status" value="1"/>
</dbReference>
<evidence type="ECO:0000256" key="1">
    <source>
        <dbReference type="ARBA" id="ARBA00001917"/>
    </source>
</evidence>
<organism evidence="7 8">
    <name type="scientific">Xylaria arbuscula</name>
    <dbReference type="NCBI Taxonomy" id="114810"/>
    <lineage>
        <taxon>Eukaryota</taxon>
        <taxon>Fungi</taxon>
        <taxon>Dikarya</taxon>
        <taxon>Ascomycota</taxon>
        <taxon>Pezizomycotina</taxon>
        <taxon>Sordariomycetes</taxon>
        <taxon>Xylariomycetidae</taxon>
        <taxon>Xylariales</taxon>
        <taxon>Xylariaceae</taxon>
        <taxon>Xylaria</taxon>
    </lineage>
</organism>
<dbReference type="VEuPathDB" id="FungiDB:F4678DRAFT_461027"/>
<evidence type="ECO:0000256" key="2">
    <source>
        <dbReference type="ARBA" id="ARBA00023002"/>
    </source>
</evidence>
<evidence type="ECO:0000256" key="3">
    <source>
        <dbReference type="ARBA" id="ARBA00024042"/>
    </source>
</evidence>
<comment type="cofactor">
    <cofactor evidence="1">
        <name>FMN</name>
        <dbReference type="ChEBI" id="CHEBI:58210"/>
    </cofactor>
</comment>
<feature type="binding site" evidence="5">
    <location>
        <position position="310"/>
    </location>
    <ligand>
        <name>glyoxylate</name>
        <dbReference type="ChEBI" id="CHEBI:36655"/>
    </ligand>
</feature>
<protein>
    <recommendedName>
        <fullName evidence="6">FMN hydroxy acid dehydrogenase domain-containing protein</fullName>
    </recommendedName>
</protein>
<dbReference type="InterPro" id="IPR037396">
    <property type="entry name" value="FMN_HAD"/>
</dbReference>
<dbReference type="PROSITE" id="PS51349">
    <property type="entry name" value="FMN_HYDROXY_ACID_DH_2"/>
    <property type="match status" value="1"/>
</dbReference>
<accession>A0A9W8NM74</accession>
<keyword evidence="5" id="KW-0288">FMN</keyword>
<dbReference type="AlphaFoldDB" id="A0A9W8NM74"/>
<feature type="domain" description="FMN hydroxy acid dehydrogenase" evidence="6">
    <location>
        <begin position="69"/>
        <end position="414"/>
    </location>
</feature>
<dbReference type="EMBL" id="JANPWZ010000139">
    <property type="protein sequence ID" value="KAJ3579042.1"/>
    <property type="molecule type" value="Genomic_DNA"/>
</dbReference>
<feature type="binding site" evidence="5">
    <location>
        <begin position="341"/>
        <end position="345"/>
    </location>
    <ligand>
        <name>FMN</name>
        <dbReference type="ChEBI" id="CHEBI:58210"/>
    </ligand>
</feature>
<feature type="binding site" evidence="5">
    <location>
        <position position="237"/>
    </location>
    <ligand>
        <name>FMN</name>
        <dbReference type="ChEBI" id="CHEBI:58210"/>
    </ligand>
</feature>
<dbReference type="PANTHER" id="PTHR10578:SF140">
    <property type="entry name" value="FMN HYDROXY ACID DEHYDROGENASE DOMAIN-CONTAINING PROTEIN"/>
    <property type="match status" value="1"/>
</dbReference>
<feature type="binding site" evidence="5">
    <location>
        <position position="209"/>
    </location>
    <ligand>
        <name>FMN</name>
        <dbReference type="ChEBI" id="CHEBI:58210"/>
    </ligand>
</feature>
<keyword evidence="5" id="KW-0285">Flavoprotein</keyword>
<gene>
    <name evidence="7" type="ORF">NPX13_g1517</name>
</gene>
<feature type="binding site" evidence="5">
    <location>
        <position position="246"/>
    </location>
    <ligand>
        <name>glyoxylate</name>
        <dbReference type="ChEBI" id="CHEBI:36655"/>
    </ligand>
</feature>
<dbReference type="Gene3D" id="3.20.20.70">
    <property type="entry name" value="Aldolase class I"/>
    <property type="match status" value="1"/>
</dbReference>
<dbReference type="InterPro" id="IPR008259">
    <property type="entry name" value="FMN_hydac_DH_AS"/>
</dbReference>
<name>A0A9W8NM74_9PEZI</name>
<comment type="similarity">
    <text evidence="3">Belongs to the FMN-dependent alpha-hydroxy acid dehydrogenase family.</text>
</comment>
<proteinExistence type="inferred from homology"/>
<dbReference type="InterPro" id="IPR000262">
    <property type="entry name" value="FMN-dep_DH"/>
</dbReference>
<dbReference type="GO" id="GO:0016491">
    <property type="term" value="F:oxidoreductase activity"/>
    <property type="evidence" value="ECO:0007669"/>
    <property type="project" value="UniProtKB-KW"/>
</dbReference>
<comment type="caution">
    <text evidence="7">The sequence shown here is derived from an EMBL/GenBank/DDBJ whole genome shotgun (WGS) entry which is preliminary data.</text>
</comment>
<feature type="binding site" evidence="5">
    <location>
        <position position="211"/>
    </location>
    <ligand>
        <name>glyoxylate</name>
        <dbReference type="ChEBI" id="CHEBI:36655"/>
    </ligand>
</feature>
<keyword evidence="8" id="KW-1185">Reference proteome</keyword>
<dbReference type="PIRSF" id="PIRSF000138">
    <property type="entry name" value="Al-hdrx_acd_dh"/>
    <property type="match status" value="1"/>
</dbReference>
<dbReference type="InterPro" id="IPR012133">
    <property type="entry name" value="Alpha-hydoxy_acid_DH_FMN"/>
</dbReference>
<feature type="binding site" evidence="5">
    <location>
        <begin position="364"/>
        <end position="365"/>
    </location>
    <ligand>
        <name>FMN</name>
        <dbReference type="ChEBI" id="CHEBI:58210"/>
    </ligand>
</feature>
<evidence type="ECO:0000256" key="4">
    <source>
        <dbReference type="PIRSR" id="PIRSR000138-1"/>
    </source>
</evidence>